<evidence type="ECO:0000256" key="6">
    <source>
        <dbReference type="ARBA" id="ARBA00023170"/>
    </source>
</evidence>
<dbReference type="Proteomes" id="UP000318571">
    <property type="component" value="Chromosome 5"/>
</dbReference>
<evidence type="ECO:0008006" key="11">
    <source>
        <dbReference type="Google" id="ProtNLM"/>
    </source>
</evidence>
<feature type="transmembrane region" description="Helical" evidence="8">
    <location>
        <begin position="139"/>
        <end position="160"/>
    </location>
</feature>
<accession>A0A553PIE5</accession>
<keyword evidence="10" id="KW-1185">Reference proteome</keyword>
<keyword evidence="4 8" id="KW-1133">Transmembrane helix</keyword>
<dbReference type="SUPFAM" id="SSF53850">
    <property type="entry name" value="Periplasmic binding protein-like II"/>
    <property type="match status" value="1"/>
</dbReference>
<evidence type="ECO:0000256" key="1">
    <source>
        <dbReference type="ARBA" id="ARBA00004651"/>
    </source>
</evidence>
<dbReference type="InterPro" id="IPR052192">
    <property type="entry name" value="Insect_Ionotropic_Sensory_Rcpt"/>
</dbReference>
<name>A0A553PIE5_TIGCA</name>
<gene>
    <name evidence="9" type="ORF">TCAL_08548</name>
</gene>
<feature type="transmembrane region" description="Helical" evidence="8">
    <location>
        <begin position="99"/>
        <end position="119"/>
    </location>
</feature>
<comment type="caution">
    <text evidence="9">The sequence shown here is derived from an EMBL/GenBank/DDBJ whole genome shotgun (WGS) entry which is preliminary data.</text>
</comment>
<keyword evidence="7" id="KW-0325">Glycoprotein</keyword>
<dbReference type="GO" id="GO:0005886">
    <property type="term" value="C:plasma membrane"/>
    <property type="evidence" value="ECO:0007669"/>
    <property type="project" value="UniProtKB-SubCell"/>
</dbReference>
<dbReference type="PANTHER" id="PTHR42643">
    <property type="entry name" value="IONOTROPIC RECEPTOR 20A-RELATED"/>
    <property type="match status" value="1"/>
</dbReference>
<dbReference type="EMBL" id="VCGU01000004">
    <property type="protein sequence ID" value="TRY77456.1"/>
    <property type="molecule type" value="Genomic_DNA"/>
</dbReference>
<reference evidence="9 10" key="1">
    <citation type="journal article" date="2018" name="Nat. Ecol. Evol.">
        <title>Genomic signatures of mitonuclear coevolution across populations of Tigriopus californicus.</title>
        <authorList>
            <person name="Barreto F.S."/>
            <person name="Watson E.T."/>
            <person name="Lima T.G."/>
            <person name="Willett C.S."/>
            <person name="Edmands S."/>
            <person name="Li W."/>
            <person name="Burton R.S."/>
        </authorList>
    </citation>
    <scope>NUCLEOTIDE SEQUENCE [LARGE SCALE GENOMIC DNA]</scope>
    <source>
        <strain evidence="9 10">San Diego</strain>
    </source>
</reference>
<evidence type="ECO:0000313" key="10">
    <source>
        <dbReference type="Proteomes" id="UP000318571"/>
    </source>
</evidence>
<keyword evidence="6" id="KW-0675">Receptor</keyword>
<evidence type="ECO:0000256" key="8">
    <source>
        <dbReference type="SAM" id="Phobius"/>
    </source>
</evidence>
<proteinExistence type="predicted"/>
<evidence type="ECO:0000256" key="7">
    <source>
        <dbReference type="ARBA" id="ARBA00023180"/>
    </source>
</evidence>
<feature type="transmembrane region" description="Helical" evidence="8">
    <location>
        <begin position="325"/>
        <end position="344"/>
    </location>
</feature>
<sequence>MIPDLFQSLGSRFNFSVFHLFVSDWGVVPLEKGPFQNNTFVGAMGAVIHGGFDLSLSSWLAVPERSPLLDMEPTYIIRNVMAIVPKPLKVDLKFFQHPFSIEAWQGILLVAFLICVTIIPPSLLLGNYENTDAYNWASLSAWSFFLLINSFYGGALTMFFSTKAAPPFSQFHEVVQAYPTWILKTLAGTDVYFNDKAECGDPDFKAFYERMVQNPEETTFTNIGHVLRTMEEEYIVILADFSVLQSSFQMNLDFKAHIEILGTMRESWTNVILKKHSPLSPIVRKGLNSLRDYAVMEKTRAKWIGQGVPKSTEISAYTLGLGQTLLVYLTTLIACILSLMILGLEHLFARFYSS</sequence>
<evidence type="ECO:0000313" key="9">
    <source>
        <dbReference type="EMBL" id="TRY77456.1"/>
    </source>
</evidence>
<keyword evidence="3 8" id="KW-0812">Transmembrane</keyword>
<dbReference type="PANTHER" id="PTHR42643:SF24">
    <property type="entry name" value="IONOTROPIC RECEPTOR 60A"/>
    <property type="match status" value="1"/>
</dbReference>
<keyword evidence="5 8" id="KW-0472">Membrane</keyword>
<evidence type="ECO:0000256" key="4">
    <source>
        <dbReference type="ARBA" id="ARBA00022989"/>
    </source>
</evidence>
<evidence type="ECO:0000256" key="2">
    <source>
        <dbReference type="ARBA" id="ARBA00022475"/>
    </source>
</evidence>
<organism evidence="9 10">
    <name type="scientific">Tigriopus californicus</name>
    <name type="common">Marine copepod</name>
    <dbReference type="NCBI Taxonomy" id="6832"/>
    <lineage>
        <taxon>Eukaryota</taxon>
        <taxon>Metazoa</taxon>
        <taxon>Ecdysozoa</taxon>
        <taxon>Arthropoda</taxon>
        <taxon>Crustacea</taxon>
        <taxon>Multicrustacea</taxon>
        <taxon>Hexanauplia</taxon>
        <taxon>Copepoda</taxon>
        <taxon>Harpacticoida</taxon>
        <taxon>Harpacticidae</taxon>
        <taxon>Tigriopus</taxon>
    </lineage>
</organism>
<protein>
    <recommendedName>
        <fullName evidence="11">Ionotropic glutamate receptor C-terminal domain-containing protein</fullName>
    </recommendedName>
</protein>
<comment type="subcellular location">
    <subcellularLocation>
        <location evidence="1">Cell membrane</location>
        <topology evidence="1">Multi-pass membrane protein</topology>
    </subcellularLocation>
</comment>
<keyword evidence="2" id="KW-1003">Cell membrane</keyword>
<evidence type="ECO:0000256" key="5">
    <source>
        <dbReference type="ARBA" id="ARBA00023136"/>
    </source>
</evidence>
<evidence type="ECO:0000256" key="3">
    <source>
        <dbReference type="ARBA" id="ARBA00022692"/>
    </source>
</evidence>
<dbReference type="AlphaFoldDB" id="A0A553PIE5"/>